<dbReference type="Proteomes" id="UP001160390">
    <property type="component" value="Unassembled WGS sequence"/>
</dbReference>
<proteinExistence type="predicted"/>
<gene>
    <name evidence="2" type="ORF">CCHLO57077_00019755</name>
</gene>
<protein>
    <recommendedName>
        <fullName evidence="1">HTH psq-type domain-containing protein</fullName>
    </recommendedName>
</protein>
<reference evidence="2" key="1">
    <citation type="submission" date="2023-01" db="EMBL/GenBank/DDBJ databases">
        <authorList>
            <person name="Piombo E."/>
        </authorList>
    </citation>
    <scope>NUCLEOTIDE SEQUENCE</scope>
</reference>
<comment type="caution">
    <text evidence="2">The sequence shown here is derived from an EMBL/GenBank/DDBJ whole genome shotgun (WGS) entry which is preliminary data.</text>
</comment>
<evidence type="ECO:0000313" key="2">
    <source>
        <dbReference type="EMBL" id="CAI6100038.1"/>
    </source>
</evidence>
<organism evidence="2 3">
    <name type="scientific">Clonostachys chloroleuca</name>
    <dbReference type="NCBI Taxonomy" id="1926264"/>
    <lineage>
        <taxon>Eukaryota</taxon>
        <taxon>Fungi</taxon>
        <taxon>Dikarya</taxon>
        <taxon>Ascomycota</taxon>
        <taxon>Pezizomycotina</taxon>
        <taxon>Sordariomycetes</taxon>
        <taxon>Hypocreomycetidae</taxon>
        <taxon>Hypocreales</taxon>
        <taxon>Bionectriaceae</taxon>
        <taxon>Clonostachys</taxon>
    </lineage>
</organism>
<feature type="domain" description="HTH psq-type" evidence="1">
    <location>
        <begin position="7"/>
        <end position="45"/>
    </location>
</feature>
<dbReference type="AlphaFoldDB" id="A0AA35QDF2"/>
<dbReference type="EMBL" id="CABFNP030001334">
    <property type="protein sequence ID" value="CAI6100038.1"/>
    <property type="molecule type" value="Genomic_DNA"/>
</dbReference>
<dbReference type="InterPro" id="IPR009057">
    <property type="entry name" value="Homeodomain-like_sf"/>
</dbReference>
<dbReference type="GO" id="GO:0003677">
    <property type="term" value="F:DNA binding"/>
    <property type="evidence" value="ECO:0007669"/>
    <property type="project" value="InterPro"/>
</dbReference>
<name>A0AA35QDF2_9HYPO</name>
<dbReference type="Pfam" id="PF05225">
    <property type="entry name" value="HTH_psq"/>
    <property type="match status" value="1"/>
</dbReference>
<dbReference type="Gene3D" id="1.10.10.60">
    <property type="entry name" value="Homeodomain-like"/>
    <property type="match status" value="1"/>
</dbReference>
<dbReference type="InterPro" id="IPR007889">
    <property type="entry name" value="HTH_Psq"/>
</dbReference>
<keyword evidence="3" id="KW-1185">Reference proteome</keyword>
<accession>A0AA35QDF2</accession>
<dbReference type="SUPFAM" id="SSF46689">
    <property type="entry name" value="Homeodomain-like"/>
    <property type="match status" value="1"/>
</dbReference>
<evidence type="ECO:0000313" key="3">
    <source>
        <dbReference type="Proteomes" id="UP001160390"/>
    </source>
</evidence>
<evidence type="ECO:0000259" key="1">
    <source>
        <dbReference type="Pfam" id="PF05225"/>
    </source>
</evidence>
<sequence>MAIYSESEINSAINDILAGLSARVAAKKWAIPRITLRRRLEDGLTRAQAHEHQQRLSKAEEERNYWDTHLRIDSFDISLPRSFKVGRISSLSAGPGSTSFSAVRRA</sequence>